<keyword evidence="2" id="KW-0132">Cell division</keyword>
<dbReference type="InterPro" id="IPR036915">
    <property type="entry name" value="Cyclin-like_sf"/>
</dbReference>
<dbReference type="InterPro" id="IPR006671">
    <property type="entry name" value="Cyclin_N"/>
</dbReference>
<feature type="region of interest" description="Disordered" evidence="6">
    <location>
        <begin position="327"/>
        <end position="346"/>
    </location>
</feature>
<name>A0AAN7GET6_9MYRT</name>
<dbReference type="FunFam" id="1.10.472.10:FF:000060">
    <property type="entry name" value="D6-type cyclin"/>
    <property type="match status" value="1"/>
</dbReference>
<dbReference type="Proteomes" id="UP001345219">
    <property type="component" value="Chromosome 1"/>
</dbReference>
<dbReference type="AlphaFoldDB" id="A0AAN7GET6"/>
<feature type="domain" description="Cyclin-like" evidence="7">
    <location>
        <begin position="101"/>
        <end position="189"/>
    </location>
</feature>
<dbReference type="SMART" id="SM00385">
    <property type="entry name" value="CYCLIN"/>
    <property type="match status" value="1"/>
</dbReference>
<dbReference type="InterPro" id="IPR004367">
    <property type="entry name" value="Cyclin_C-dom"/>
</dbReference>
<evidence type="ECO:0008006" key="11">
    <source>
        <dbReference type="Google" id="ProtNLM"/>
    </source>
</evidence>
<comment type="similarity">
    <text evidence="1">Belongs to the cyclin family. Cyclin D subfamily.</text>
</comment>
<protein>
    <recommendedName>
        <fullName evidence="11">B-like cyclin</fullName>
    </recommendedName>
</protein>
<evidence type="ECO:0000313" key="9">
    <source>
        <dbReference type="EMBL" id="KAK4742096.1"/>
    </source>
</evidence>
<evidence type="ECO:0000256" key="3">
    <source>
        <dbReference type="ARBA" id="ARBA00023127"/>
    </source>
</evidence>
<evidence type="ECO:0000256" key="6">
    <source>
        <dbReference type="SAM" id="MobiDB-lite"/>
    </source>
</evidence>
<dbReference type="CDD" id="cd20544">
    <property type="entry name" value="CYCLIN_AtCycD-like_rpt2"/>
    <property type="match status" value="1"/>
</dbReference>
<dbReference type="CDD" id="cd20543">
    <property type="entry name" value="CYCLIN_AtCycD-like_rpt1"/>
    <property type="match status" value="1"/>
</dbReference>
<dbReference type="SMART" id="SM01332">
    <property type="entry name" value="Cyclin_C"/>
    <property type="match status" value="1"/>
</dbReference>
<comment type="caution">
    <text evidence="9">The sequence shown here is derived from an EMBL/GenBank/DDBJ whole genome shotgun (WGS) entry which is preliminary data.</text>
</comment>
<keyword evidence="10" id="KW-1185">Reference proteome</keyword>
<reference evidence="9 10" key="1">
    <citation type="journal article" date="2023" name="Hortic Res">
        <title>Pangenome of water caltrop reveals structural variations and asymmetric subgenome divergence after allopolyploidization.</title>
        <authorList>
            <person name="Zhang X."/>
            <person name="Chen Y."/>
            <person name="Wang L."/>
            <person name="Yuan Y."/>
            <person name="Fang M."/>
            <person name="Shi L."/>
            <person name="Lu R."/>
            <person name="Comes H.P."/>
            <person name="Ma Y."/>
            <person name="Chen Y."/>
            <person name="Huang G."/>
            <person name="Zhou Y."/>
            <person name="Zheng Z."/>
            <person name="Qiu Y."/>
        </authorList>
    </citation>
    <scope>NUCLEOTIDE SEQUENCE [LARGE SCALE GENOMIC DNA]</scope>
    <source>
        <tissue evidence="9">Roots</tissue>
    </source>
</reference>
<dbReference type="InterPro" id="IPR013763">
    <property type="entry name" value="Cyclin-like_dom"/>
</dbReference>
<dbReference type="EMBL" id="JAXIOK010000023">
    <property type="protein sequence ID" value="KAK4742096.1"/>
    <property type="molecule type" value="Genomic_DNA"/>
</dbReference>
<sequence>MVPSFVDSSLSGLLCVEDNNSVFLDDSEIPRGKSSYVPSWHHQANGLKDGGKELLLSDMSLSLELLNELLEKQSQYMPRHDYANRLRGGDLDIAARNEAIDWIKKVHDHFCLGPLSAYLSVRYFDRFISSYELPKSKHWMTQLLAVACVSLAAKLEEVKVPLSPDLQVVESNCVFEARTVRRMELLVMNQLSWRMQAVTPFSFIDHFLWKINGDKRPPEASILKSIQIILKTVEAIEFLEFKPSDIAAAVAVSVEVECRTVEPAKAILILSHYVEKERIDECMGLIHNLFVITGSTQGATVGALPQSPIGVLDTSCWSYRSDEPTFISGDDSSEDTPRAKRPKINR</sequence>
<accession>A0AAN7GET6</accession>
<evidence type="ECO:0000256" key="1">
    <source>
        <dbReference type="ARBA" id="ARBA00009065"/>
    </source>
</evidence>
<proteinExistence type="inferred from homology"/>
<organism evidence="9 10">
    <name type="scientific">Trapa incisa</name>
    <dbReference type="NCBI Taxonomy" id="236973"/>
    <lineage>
        <taxon>Eukaryota</taxon>
        <taxon>Viridiplantae</taxon>
        <taxon>Streptophyta</taxon>
        <taxon>Embryophyta</taxon>
        <taxon>Tracheophyta</taxon>
        <taxon>Spermatophyta</taxon>
        <taxon>Magnoliopsida</taxon>
        <taxon>eudicotyledons</taxon>
        <taxon>Gunneridae</taxon>
        <taxon>Pentapetalae</taxon>
        <taxon>rosids</taxon>
        <taxon>malvids</taxon>
        <taxon>Myrtales</taxon>
        <taxon>Lythraceae</taxon>
        <taxon>Trapa</taxon>
    </lineage>
</organism>
<keyword evidence="4" id="KW-0131">Cell cycle</keyword>
<evidence type="ECO:0000313" key="10">
    <source>
        <dbReference type="Proteomes" id="UP001345219"/>
    </source>
</evidence>
<dbReference type="Pfam" id="PF00134">
    <property type="entry name" value="Cyclin_N"/>
    <property type="match status" value="1"/>
</dbReference>
<evidence type="ECO:0000259" key="8">
    <source>
        <dbReference type="SMART" id="SM01332"/>
    </source>
</evidence>
<dbReference type="PANTHER" id="PTHR10177">
    <property type="entry name" value="CYCLINS"/>
    <property type="match status" value="1"/>
</dbReference>
<dbReference type="Gene3D" id="1.10.472.10">
    <property type="entry name" value="Cyclin-like"/>
    <property type="match status" value="2"/>
</dbReference>
<dbReference type="GO" id="GO:0051301">
    <property type="term" value="P:cell division"/>
    <property type="evidence" value="ECO:0007669"/>
    <property type="project" value="UniProtKB-KW"/>
</dbReference>
<dbReference type="InterPro" id="IPR048258">
    <property type="entry name" value="Cyclins_cyclin-box"/>
</dbReference>
<keyword evidence="3 5" id="KW-0195">Cyclin</keyword>
<evidence type="ECO:0000256" key="4">
    <source>
        <dbReference type="ARBA" id="ARBA00023306"/>
    </source>
</evidence>
<evidence type="ECO:0000256" key="5">
    <source>
        <dbReference type="RuleBase" id="RU000383"/>
    </source>
</evidence>
<dbReference type="FunFam" id="1.10.472.10:FF:000040">
    <property type="entry name" value="D6-type cyclin"/>
    <property type="match status" value="1"/>
</dbReference>
<gene>
    <name evidence="9" type="ORF">SAY87_000097</name>
</gene>
<feature type="domain" description="Cyclin C-terminal" evidence="8">
    <location>
        <begin position="198"/>
        <end position="320"/>
    </location>
</feature>
<evidence type="ECO:0000256" key="2">
    <source>
        <dbReference type="ARBA" id="ARBA00022618"/>
    </source>
</evidence>
<dbReference type="InterPro" id="IPR039361">
    <property type="entry name" value="Cyclin"/>
</dbReference>
<dbReference type="SUPFAM" id="SSF47954">
    <property type="entry name" value="Cyclin-like"/>
    <property type="match status" value="2"/>
</dbReference>
<evidence type="ECO:0000259" key="7">
    <source>
        <dbReference type="SMART" id="SM00385"/>
    </source>
</evidence>
<dbReference type="PROSITE" id="PS00292">
    <property type="entry name" value="CYCLINS"/>
    <property type="match status" value="1"/>
</dbReference>
<dbReference type="Pfam" id="PF02984">
    <property type="entry name" value="Cyclin_C"/>
    <property type="match status" value="1"/>
</dbReference>